<dbReference type="SMART" id="SM00091">
    <property type="entry name" value="PAS"/>
    <property type="match status" value="2"/>
</dbReference>
<feature type="domain" description="PAC" evidence="7">
    <location>
        <begin position="615"/>
        <end position="667"/>
    </location>
</feature>
<feature type="domain" description="PAS" evidence="6">
    <location>
        <begin position="549"/>
        <end position="590"/>
    </location>
</feature>
<dbReference type="CDD" id="cd01948">
    <property type="entry name" value="EAL"/>
    <property type="match status" value="1"/>
</dbReference>
<dbReference type="InterPro" id="IPR052155">
    <property type="entry name" value="Biofilm_reg_signaling"/>
</dbReference>
<keyword evidence="3" id="KW-0973">c-di-GMP</keyword>
<accession>A0A841G9W2</accession>
<feature type="transmembrane region" description="Helical" evidence="5">
    <location>
        <begin position="421"/>
        <end position="438"/>
    </location>
</feature>
<comment type="caution">
    <text evidence="10">The sequence shown here is derived from an EMBL/GenBank/DDBJ whole genome shotgun (WGS) entry which is preliminary data.</text>
</comment>
<dbReference type="InterPro" id="IPR000160">
    <property type="entry name" value="GGDEF_dom"/>
</dbReference>
<dbReference type="Pfam" id="PF13426">
    <property type="entry name" value="PAS_9"/>
    <property type="match status" value="1"/>
</dbReference>
<evidence type="ECO:0000313" key="11">
    <source>
        <dbReference type="Proteomes" id="UP000585721"/>
    </source>
</evidence>
<dbReference type="GO" id="GO:0071111">
    <property type="term" value="F:cyclic-guanylate-specific phosphodiesterase activity"/>
    <property type="evidence" value="ECO:0007669"/>
    <property type="project" value="UniProtKB-EC"/>
</dbReference>
<evidence type="ECO:0000259" key="9">
    <source>
        <dbReference type="PROSITE" id="PS50887"/>
    </source>
</evidence>
<organism evidence="10 11">
    <name type="scientific">Tolumonas osonensis</name>
    <dbReference type="NCBI Taxonomy" id="675874"/>
    <lineage>
        <taxon>Bacteria</taxon>
        <taxon>Pseudomonadati</taxon>
        <taxon>Pseudomonadota</taxon>
        <taxon>Gammaproteobacteria</taxon>
        <taxon>Aeromonadales</taxon>
        <taxon>Aeromonadaceae</taxon>
        <taxon>Tolumonas</taxon>
    </lineage>
</organism>
<feature type="transmembrane region" description="Helical" evidence="5">
    <location>
        <begin position="45"/>
        <end position="67"/>
    </location>
</feature>
<proteinExistence type="predicted"/>
<keyword evidence="5" id="KW-0472">Membrane</keyword>
<feature type="transmembrane region" description="Helical" evidence="5">
    <location>
        <begin position="88"/>
        <end position="109"/>
    </location>
</feature>
<protein>
    <recommendedName>
        <fullName evidence="2">cyclic-guanylate-specific phosphodiesterase</fullName>
        <ecNumber evidence="2">3.1.4.52</ecNumber>
    </recommendedName>
</protein>
<dbReference type="InterPro" id="IPR000700">
    <property type="entry name" value="PAS-assoc_C"/>
</dbReference>
<dbReference type="NCBIfam" id="TIGR00254">
    <property type="entry name" value="GGDEF"/>
    <property type="match status" value="1"/>
</dbReference>
<dbReference type="Proteomes" id="UP000585721">
    <property type="component" value="Unassembled WGS sequence"/>
</dbReference>
<comment type="catalytic activity">
    <reaction evidence="4">
        <text>3',3'-c-di-GMP + H2O = 5'-phosphoguanylyl(3'-&gt;5')guanosine + H(+)</text>
        <dbReference type="Rhea" id="RHEA:24902"/>
        <dbReference type="ChEBI" id="CHEBI:15377"/>
        <dbReference type="ChEBI" id="CHEBI:15378"/>
        <dbReference type="ChEBI" id="CHEBI:58754"/>
        <dbReference type="ChEBI" id="CHEBI:58805"/>
        <dbReference type="EC" id="3.1.4.52"/>
    </reaction>
    <physiologicalReaction direction="left-to-right" evidence="4">
        <dbReference type="Rhea" id="RHEA:24903"/>
    </physiologicalReaction>
</comment>
<dbReference type="FunFam" id="3.30.70.270:FF:000001">
    <property type="entry name" value="Diguanylate cyclase domain protein"/>
    <property type="match status" value="1"/>
</dbReference>
<dbReference type="GO" id="GO:0071732">
    <property type="term" value="P:cellular response to nitric oxide"/>
    <property type="evidence" value="ECO:0007669"/>
    <property type="project" value="UniProtKB-ARBA"/>
</dbReference>
<dbReference type="FunFam" id="3.20.20.450:FF:000001">
    <property type="entry name" value="Cyclic di-GMP phosphodiesterase yahA"/>
    <property type="match status" value="1"/>
</dbReference>
<dbReference type="CDD" id="cd00130">
    <property type="entry name" value="PAS"/>
    <property type="match status" value="2"/>
</dbReference>
<feature type="domain" description="GGDEF" evidence="9">
    <location>
        <begin position="699"/>
        <end position="833"/>
    </location>
</feature>
<dbReference type="SMART" id="SM00086">
    <property type="entry name" value="PAC"/>
    <property type="match status" value="2"/>
</dbReference>
<feature type="transmembrane region" description="Helical" evidence="5">
    <location>
        <begin position="377"/>
        <end position="400"/>
    </location>
</feature>
<evidence type="ECO:0000256" key="2">
    <source>
        <dbReference type="ARBA" id="ARBA00012282"/>
    </source>
</evidence>
<dbReference type="Pfam" id="PF00563">
    <property type="entry name" value="EAL"/>
    <property type="match status" value="1"/>
</dbReference>
<dbReference type="InterPro" id="IPR000014">
    <property type="entry name" value="PAS"/>
</dbReference>
<evidence type="ECO:0000256" key="5">
    <source>
        <dbReference type="SAM" id="Phobius"/>
    </source>
</evidence>
<dbReference type="PANTHER" id="PTHR44757:SF2">
    <property type="entry name" value="BIOFILM ARCHITECTURE MAINTENANCE PROTEIN MBAA"/>
    <property type="match status" value="1"/>
</dbReference>
<keyword evidence="11" id="KW-1185">Reference proteome</keyword>
<dbReference type="NCBIfam" id="TIGR00229">
    <property type="entry name" value="sensory_box"/>
    <property type="match status" value="2"/>
</dbReference>
<dbReference type="InterPro" id="IPR035965">
    <property type="entry name" value="PAS-like_dom_sf"/>
</dbReference>
<dbReference type="Pfam" id="PF00990">
    <property type="entry name" value="GGDEF"/>
    <property type="match status" value="1"/>
</dbReference>
<reference evidence="10 11" key="1">
    <citation type="submission" date="2020-08" db="EMBL/GenBank/DDBJ databases">
        <title>Genomic Encyclopedia of Type Strains, Phase IV (KMG-IV): sequencing the most valuable type-strain genomes for metagenomic binning, comparative biology and taxonomic classification.</title>
        <authorList>
            <person name="Goeker M."/>
        </authorList>
    </citation>
    <scope>NUCLEOTIDE SEQUENCE [LARGE SCALE GENOMIC DNA]</scope>
    <source>
        <strain evidence="10 11">DSM 22975</strain>
    </source>
</reference>
<dbReference type="PROSITE" id="PS50883">
    <property type="entry name" value="EAL"/>
    <property type="match status" value="1"/>
</dbReference>
<name>A0A841G9W2_9GAMM</name>
<feature type="domain" description="PAC" evidence="7">
    <location>
        <begin position="493"/>
        <end position="545"/>
    </location>
</feature>
<keyword evidence="5" id="KW-1133">Transmembrane helix</keyword>
<dbReference type="RefSeq" id="WP_188025227.1">
    <property type="nucleotide sequence ID" value="NZ_JACHGR010000001.1"/>
</dbReference>
<dbReference type="SUPFAM" id="SSF141868">
    <property type="entry name" value="EAL domain-like"/>
    <property type="match status" value="1"/>
</dbReference>
<keyword evidence="5" id="KW-0812">Transmembrane</keyword>
<dbReference type="AlphaFoldDB" id="A0A841G9W2"/>
<dbReference type="PANTHER" id="PTHR44757">
    <property type="entry name" value="DIGUANYLATE CYCLASE DGCP"/>
    <property type="match status" value="1"/>
</dbReference>
<evidence type="ECO:0000259" key="8">
    <source>
        <dbReference type="PROSITE" id="PS50883"/>
    </source>
</evidence>
<dbReference type="SUPFAM" id="SSF55073">
    <property type="entry name" value="Nucleotide cyclase"/>
    <property type="match status" value="1"/>
</dbReference>
<dbReference type="Pfam" id="PF00989">
    <property type="entry name" value="PAS"/>
    <property type="match status" value="1"/>
</dbReference>
<dbReference type="PROSITE" id="PS50887">
    <property type="entry name" value="GGDEF"/>
    <property type="match status" value="1"/>
</dbReference>
<feature type="transmembrane region" description="Helical" evidence="5">
    <location>
        <begin position="12"/>
        <end position="30"/>
    </location>
</feature>
<evidence type="ECO:0000259" key="6">
    <source>
        <dbReference type="PROSITE" id="PS50112"/>
    </source>
</evidence>
<dbReference type="CDD" id="cd01949">
    <property type="entry name" value="GGDEF"/>
    <property type="match status" value="1"/>
</dbReference>
<dbReference type="SUPFAM" id="SSF55785">
    <property type="entry name" value="PYP-like sensor domain (PAS domain)"/>
    <property type="match status" value="2"/>
</dbReference>
<dbReference type="Gene3D" id="3.20.20.450">
    <property type="entry name" value="EAL domain"/>
    <property type="match status" value="1"/>
</dbReference>
<evidence type="ECO:0000256" key="3">
    <source>
        <dbReference type="ARBA" id="ARBA00022636"/>
    </source>
</evidence>
<evidence type="ECO:0000256" key="4">
    <source>
        <dbReference type="ARBA" id="ARBA00051114"/>
    </source>
</evidence>
<dbReference type="Gene3D" id="3.30.450.20">
    <property type="entry name" value="PAS domain"/>
    <property type="match status" value="2"/>
</dbReference>
<dbReference type="InterPro" id="IPR001610">
    <property type="entry name" value="PAC"/>
</dbReference>
<dbReference type="Gene3D" id="3.30.70.270">
    <property type="match status" value="1"/>
</dbReference>
<dbReference type="SMART" id="SM00052">
    <property type="entry name" value="EAL"/>
    <property type="match status" value="1"/>
</dbReference>
<dbReference type="EC" id="3.1.4.52" evidence="2"/>
<dbReference type="InterPro" id="IPR013767">
    <property type="entry name" value="PAS_fold"/>
</dbReference>
<dbReference type="PROSITE" id="PS50112">
    <property type="entry name" value="PAS"/>
    <property type="match status" value="1"/>
</dbReference>
<gene>
    <name evidence="10" type="ORF">HNR75_000282</name>
</gene>
<feature type="domain" description="EAL" evidence="8">
    <location>
        <begin position="842"/>
        <end position="1096"/>
    </location>
</feature>
<dbReference type="InterPro" id="IPR029787">
    <property type="entry name" value="Nucleotide_cyclase"/>
</dbReference>
<comment type="cofactor">
    <cofactor evidence="1">
        <name>Mg(2+)</name>
        <dbReference type="ChEBI" id="CHEBI:18420"/>
    </cofactor>
</comment>
<sequence>MKKNQNTRSREFTSASIVLYYALFAALWIAVSDKLLAWLISDREWLTFLSIVKGFLFVALTSFLLYLMLNWQQRKTTNQKQQTSSRRLYWLFAFQILLMPLIPVLLYGIHGQQIRQDSHNTLNTLAKVKAEQIETWLQERLADGLMMQSDQAFTQAVALINAGGHAANEAIRNPLALLARNKHYQSLLLLDKQNAPRFIIGHVPVHKTVIDAHSHPSPGPHDHQLGVGSLKTSWYWDENNRVYLDIQVPLIDTRSDERIGTLIMSQDLQANLLSLIQNWPGATQTGLIYLLQPHAEWLSYIALPANDAERTQATTRWFKTATLSLLKQALRDQAGILEGKNADATDVVAGYIPVRYSGWHILVQQDRAEIYAPLHNLVYWITLVVFFAGLLVIFVVTLLWRQQQYTNQLELQRQTSEKDRLLRHFFELPLFGMAITHGQTGHWIRYNHQLSELLGYSHSEMTEQTLLSLTADEYQEADITAMYQMTQDLCDGYRCEKQLRRKDGRLIYVNVDTRCVRTAERNIAFVISVIEDISAQKENEAILRQSATVFDNTREGIMITDKNARITRVNPAFVELFGFSQQELQGTTPVIFKSGKHTDAFYQNIWNALNTSGFWRGELWNRRKDHQVIPLICSISAVRNDKQQLTHYVSVYSDISKLKASEAKLAHLAHHDPLTQLPNRALLTINLTHAIDLAVRNHHRLALLMLDLDRFKDVNDSFGHPIGDALLQEVAGRLRQRVRTSDTICRLGGDEFTVLIEGNPALHDVEHLSEDILQLLKDPFHLPNGREVIISASIGISLYPEHGQTPKELLQQADAAMYRAKAHGRSCFRYFSDELTRAAEQRLDLEVRLQRALRQNELRIYFQPQIDISTNRIIGAEALVRWQDPVHGLISPARFIPVAEETGLIKQLGEWVLLETCRQGKEWQQKGLPAINLAVNISPAQFRNSHILESVFNALEQTGYPASLLELELTESALMTHENEAVETLNALRKYGIRLAIDDFGTGYSSLAYLKRFPLDVLKIDKSFVEDIPHQKDDMEIAAAIVAMAHTLRLKVLAEGVETEEQLAFLKEQGCDCYQGYLVSPPVPADQFEQLLRAQMEDTEK</sequence>
<dbReference type="InterPro" id="IPR001633">
    <property type="entry name" value="EAL_dom"/>
</dbReference>
<dbReference type="EMBL" id="JACHGR010000001">
    <property type="protein sequence ID" value="MBB6054417.1"/>
    <property type="molecule type" value="Genomic_DNA"/>
</dbReference>
<dbReference type="InterPro" id="IPR035919">
    <property type="entry name" value="EAL_sf"/>
</dbReference>
<evidence type="ECO:0000256" key="1">
    <source>
        <dbReference type="ARBA" id="ARBA00001946"/>
    </source>
</evidence>
<dbReference type="SMART" id="SM00267">
    <property type="entry name" value="GGDEF"/>
    <property type="match status" value="1"/>
</dbReference>
<dbReference type="PROSITE" id="PS50113">
    <property type="entry name" value="PAC"/>
    <property type="match status" value="2"/>
</dbReference>
<dbReference type="InterPro" id="IPR043128">
    <property type="entry name" value="Rev_trsase/Diguanyl_cyclase"/>
</dbReference>
<evidence type="ECO:0000259" key="7">
    <source>
        <dbReference type="PROSITE" id="PS50113"/>
    </source>
</evidence>
<evidence type="ECO:0000313" key="10">
    <source>
        <dbReference type="EMBL" id="MBB6054417.1"/>
    </source>
</evidence>